<sequence>MSTGSRSLDLSDELHNVEAVLFKLASGLFFALMFASGKFAGELASALQILFCAISAAFSPCS</sequence>
<comment type="caution">
    <text evidence="1">The sequence shown here is derived from an EMBL/GenBank/DDBJ whole genome shotgun (WGS) entry which is preliminary data.</text>
</comment>
<accession>A0ABQ5UMG9</accession>
<evidence type="ECO:0000313" key="1">
    <source>
        <dbReference type="EMBL" id="GLQ11921.1"/>
    </source>
</evidence>
<protein>
    <submittedName>
        <fullName evidence="1">Uncharacterized protein</fullName>
    </submittedName>
</protein>
<keyword evidence="2" id="KW-1185">Reference proteome</keyword>
<organism evidence="1 2">
    <name type="scientific">Devosia yakushimensis</name>
    <dbReference type="NCBI Taxonomy" id="470028"/>
    <lineage>
        <taxon>Bacteria</taxon>
        <taxon>Pseudomonadati</taxon>
        <taxon>Pseudomonadota</taxon>
        <taxon>Alphaproteobacteria</taxon>
        <taxon>Hyphomicrobiales</taxon>
        <taxon>Devosiaceae</taxon>
        <taxon>Devosia</taxon>
    </lineage>
</organism>
<name>A0ABQ5UMG9_9HYPH</name>
<dbReference type="RefSeq" id="WP_284393645.1">
    <property type="nucleotide sequence ID" value="NZ_BSNG01000003.1"/>
</dbReference>
<dbReference type="Proteomes" id="UP001161406">
    <property type="component" value="Unassembled WGS sequence"/>
</dbReference>
<proteinExistence type="predicted"/>
<reference evidence="1" key="2">
    <citation type="submission" date="2023-01" db="EMBL/GenBank/DDBJ databases">
        <title>Draft genome sequence of Devosia yakushimensis strain NBRC 103855.</title>
        <authorList>
            <person name="Sun Q."/>
            <person name="Mori K."/>
        </authorList>
    </citation>
    <scope>NUCLEOTIDE SEQUENCE</scope>
    <source>
        <strain evidence="1">NBRC 103855</strain>
    </source>
</reference>
<reference evidence="1" key="1">
    <citation type="journal article" date="2014" name="Int. J. Syst. Evol. Microbiol.">
        <title>Complete genome of a new Firmicutes species belonging to the dominant human colonic microbiota ('Ruminococcus bicirculans') reveals two chromosomes and a selective capacity to utilize plant glucans.</title>
        <authorList>
            <consortium name="NISC Comparative Sequencing Program"/>
            <person name="Wegmann U."/>
            <person name="Louis P."/>
            <person name="Goesmann A."/>
            <person name="Henrissat B."/>
            <person name="Duncan S.H."/>
            <person name="Flint H.J."/>
        </authorList>
    </citation>
    <scope>NUCLEOTIDE SEQUENCE</scope>
    <source>
        <strain evidence="1">NBRC 103855</strain>
    </source>
</reference>
<gene>
    <name evidence="1" type="ORF">GCM10007913_38530</name>
</gene>
<dbReference type="EMBL" id="BSNG01000003">
    <property type="protein sequence ID" value="GLQ11921.1"/>
    <property type="molecule type" value="Genomic_DNA"/>
</dbReference>
<evidence type="ECO:0000313" key="2">
    <source>
        <dbReference type="Proteomes" id="UP001161406"/>
    </source>
</evidence>